<dbReference type="Gene3D" id="3.90.70.10">
    <property type="entry name" value="Cysteine proteinases"/>
    <property type="match status" value="1"/>
</dbReference>
<evidence type="ECO:0000256" key="1">
    <source>
        <dbReference type="ARBA" id="ARBA00008455"/>
    </source>
</evidence>
<dbReference type="EMBL" id="CAJOBI010119736">
    <property type="protein sequence ID" value="CAF4672285.1"/>
    <property type="molecule type" value="Genomic_DNA"/>
</dbReference>
<dbReference type="AlphaFoldDB" id="A0A8S3ACT8"/>
<dbReference type="InterPro" id="IPR038765">
    <property type="entry name" value="Papain-like_cys_pep_sf"/>
</dbReference>
<dbReference type="Pfam" id="PF00112">
    <property type="entry name" value="Peptidase_C1"/>
    <property type="match status" value="1"/>
</dbReference>
<dbReference type="SMART" id="SM00645">
    <property type="entry name" value="Pept_C1"/>
    <property type="match status" value="1"/>
</dbReference>
<accession>A0A8S3ACT8</accession>
<reference evidence="3" key="1">
    <citation type="submission" date="2021-02" db="EMBL/GenBank/DDBJ databases">
        <authorList>
            <person name="Nowell W R."/>
        </authorList>
    </citation>
    <scope>NUCLEOTIDE SEQUENCE</scope>
</reference>
<dbReference type="Proteomes" id="UP000676336">
    <property type="component" value="Unassembled WGS sequence"/>
</dbReference>
<sequence length="196" mass="22481">KYDSNRRHDKRIILDILHNLIDPDRTNYDNVHVPESFDWREKKNVVSSIKNQLTCASCYAFATVFLLKTLYAWKRKTTEIVEFSSQKITDCSSHNQDYKNGTFEGSMRFVKKNGGKLATLTSYPYNGTLGSCRTSIVEEIHLGTVQYRSLEVGNKIILAKALVLKGLIFIGLDTDSKLFTVYKEDILKITQSIDWI</sequence>
<dbReference type="PANTHER" id="PTHR12411">
    <property type="entry name" value="CYSTEINE PROTEASE FAMILY C1-RELATED"/>
    <property type="match status" value="1"/>
</dbReference>
<dbReference type="InterPro" id="IPR000668">
    <property type="entry name" value="Peptidase_C1A_C"/>
</dbReference>
<comment type="similarity">
    <text evidence="1">Belongs to the peptidase C1 family.</text>
</comment>
<evidence type="ECO:0000313" key="3">
    <source>
        <dbReference type="EMBL" id="CAF4672285.1"/>
    </source>
</evidence>
<protein>
    <recommendedName>
        <fullName evidence="2">Peptidase C1A papain C-terminal domain-containing protein</fullName>
    </recommendedName>
</protein>
<evidence type="ECO:0000313" key="4">
    <source>
        <dbReference type="Proteomes" id="UP000676336"/>
    </source>
</evidence>
<feature type="non-terminal residue" evidence="3">
    <location>
        <position position="1"/>
    </location>
</feature>
<dbReference type="GO" id="GO:0006508">
    <property type="term" value="P:proteolysis"/>
    <property type="evidence" value="ECO:0007669"/>
    <property type="project" value="InterPro"/>
</dbReference>
<dbReference type="SUPFAM" id="SSF54001">
    <property type="entry name" value="Cysteine proteinases"/>
    <property type="match status" value="1"/>
</dbReference>
<name>A0A8S3ACT8_9BILA</name>
<dbReference type="GO" id="GO:0008234">
    <property type="term" value="F:cysteine-type peptidase activity"/>
    <property type="evidence" value="ECO:0007669"/>
    <property type="project" value="InterPro"/>
</dbReference>
<evidence type="ECO:0000259" key="2">
    <source>
        <dbReference type="SMART" id="SM00645"/>
    </source>
</evidence>
<organism evidence="3 4">
    <name type="scientific">Rotaria magnacalcarata</name>
    <dbReference type="NCBI Taxonomy" id="392030"/>
    <lineage>
        <taxon>Eukaryota</taxon>
        <taxon>Metazoa</taxon>
        <taxon>Spiralia</taxon>
        <taxon>Gnathifera</taxon>
        <taxon>Rotifera</taxon>
        <taxon>Eurotatoria</taxon>
        <taxon>Bdelloidea</taxon>
        <taxon>Philodinida</taxon>
        <taxon>Philodinidae</taxon>
        <taxon>Rotaria</taxon>
    </lineage>
</organism>
<dbReference type="InterPro" id="IPR013128">
    <property type="entry name" value="Peptidase_C1A"/>
</dbReference>
<feature type="domain" description="Peptidase C1A papain C-terminal" evidence="2">
    <location>
        <begin position="33"/>
        <end position="196"/>
    </location>
</feature>
<proteinExistence type="inferred from homology"/>
<gene>
    <name evidence="3" type="ORF">SMN809_LOCUS41941</name>
</gene>
<comment type="caution">
    <text evidence="3">The sequence shown here is derived from an EMBL/GenBank/DDBJ whole genome shotgun (WGS) entry which is preliminary data.</text>
</comment>